<keyword evidence="3" id="KW-1185">Reference proteome</keyword>
<proteinExistence type="predicted"/>
<sequence length="362" mass="39737">MTTTTLQVRKNQISQTRWTTTDDAPLKDGEVRTEVELFALTANNITYAAMGDAMRYWDFYPSGDAEWGVIPVWGFATVIESRHAEVAVGERLYGYWPTANHAVLQPSRVTPLGFSDAAPHRAELHAVYNQLIRTSSDAFHMTGTESVQALLRPLFLTSWLIDDFLDDNNFFGATTLLLSSASSKTAYGTAFQLAQRKGVKIIGLTSDGNKAFCESLGCYSQVVGYGELDQIAADTPCVYLDFAGNGGLRTQIHERFTALRYSCAIGATHVESLRGAKGLPGPTPTMFFAPAQVKKRNQDWGAPELGRRMVEAWQAFTARASDPTKPWMTVEHQSGQKALEAAYQQMLKGGSNPAVGQTFTLL</sequence>
<dbReference type="EMBL" id="CP017476">
    <property type="protein sequence ID" value="AOW11945.1"/>
    <property type="molecule type" value="Genomic_DNA"/>
</dbReference>
<organism evidence="1 4">
    <name type="scientific">Hydrogenophaga crassostreae</name>
    <dbReference type="NCBI Taxonomy" id="1763535"/>
    <lineage>
        <taxon>Bacteria</taxon>
        <taxon>Pseudomonadati</taxon>
        <taxon>Pseudomonadota</taxon>
        <taxon>Betaproteobacteria</taxon>
        <taxon>Burkholderiales</taxon>
        <taxon>Comamonadaceae</taxon>
        <taxon>Hydrogenophaga</taxon>
    </lineage>
</organism>
<reference evidence="2 3" key="1">
    <citation type="submission" date="2016-02" db="EMBL/GenBank/DDBJ databases">
        <title>Draft genome sequence of Hydrogenophaga sp. LPB0072.</title>
        <authorList>
            <person name="Shin S.-K."/>
            <person name="Yi H."/>
        </authorList>
    </citation>
    <scope>NUCLEOTIDE SEQUENCE [LARGE SCALE GENOMIC DNA]</scope>
    <source>
        <strain evidence="2 3">LPB0072</strain>
    </source>
</reference>
<dbReference type="Proteomes" id="UP000185657">
    <property type="component" value="Unassembled WGS sequence"/>
</dbReference>
<gene>
    <name evidence="1" type="ORF">LPB072_02780</name>
    <name evidence="2" type="ORF">LPB72_02480</name>
</gene>
<dbReference type="OrthoDB" id="8953110at2"/>
<name>A0A162SXI1_9BURK</name>
<dbReference type="AlphaFoldDB" id="A0A162SXI1"/>
<dbReference type="SUPFAM" id="SSF50129">
    <property type="entry name" value="GroES-like"/>
    <property type="match status" value="1"/>
</dbReference>
<dbReference type="EMBL" id="LVWD01000002">
    <property type="protein sequence ID" value="OAD43892.1"/>
    <property type="molecule type" value="Genomic_DNA"/>
</dbReference>
<accession>A0A162SXI1</accession>
<dbReference type="RefSeq" id="WP_066085202.1">
    <property type="nucleotide sequence ID" value="NZ_CP017476.1"/>
</dbReference>
<evidence type="ECO:0000313" key="1">
    <source>
        <dbReference type="EMBL" id="AOW11945.1"/>
    </source>
</evidence>
<dbReference type="Pfam" id="PF11017">
    <property type="entry name" value="DUF2855"/>
    <property type="match status" value="1"/>
</dbReference>
<protein>
    <recommendedName>
        <fullName evidence="5">DUF2855 domain-containing protein</fullName>
    </recommendedName>
</protein>
<evidence type="ECO:0000313" key="3">
    <source>
        <dbReference type="Proteomes" id="UP000185657"/>
    </source>
</evidence>
<dbReference type="Proteomes" id="UP000185680">
    <property type="component" value="Chromosome"/>
</dbReference>
<dbReference type="KEGG" id="hyl:LPB072_02780"/>
<evidence type="ECO:0000313" key="4">
    <source>
        <dbReference type="Proteomes" id="UP000185680"/>
    </source>
</evidence>
<dbReference type="InterPro" id="IPR021276">
    <property type="entry name" value="DUF2855"/>
</dbReference>
<dbReference type="Gene3D" id="3.90.180.10">
    <property type="entry name" value="Medium-chain alcohol dehydrogenases, catalytic domain"/>
    <property type="match status" value="1"/>
</dbReference>
<dbReference type="STRING" id="1763535.LPB072_02780"/>
<evidence type="ECO:0000313" key="2">
    <source>
        <dbReference type="EMBL" id="OAD43892.1"/>
    </source>
</evidence>
<evidence type="ECO:0008006" key="5">
    <source>
        <dbReference type="Google" id="ProtNLM"/>
    </source>
</evidence>
<reference evidence="1 4" key="2">
    <citation type="submission" date="2016-10" db="EMBL/GenBank/DDBJ databases">
        <title>Hydorgenophaga sp. LPB0072 isolated from gastropod.</title>
        <authorList>
            <person name="Kim E."/>
            <person name="Yi H."/>
        </authorList>
    </citation>
    <scope>NUCLEOTIDE SEQUENCE [LARGE SCALE GENOMIC DNA]</scope>
    <source>
        <strain evidence="1 4">LPB0072</strain>
    </source>
</reference>
<dbReference type="InterPro" id="IPR011032">
    <property type="entry name" value="GroES-like_sf"/>
</dbReference>